<dbReference type="EMBL" id="MJUW02000108">
    <property type="protein sequence ID" value="OQD45051.1"/>
    <property type="molecule type" value="Genomic_DNA"/>
</dbReference>
<dbReference type="InterPro" id="IPR038731">
    <property type="entry name" value="RgtA/B/C-like"/>
</dbReference>
<dbReference type="PANTHER" id="PTHR41710">
    <property type="entry name" value="GLYCOSYL TRANSFERASE, FAMILY 39"/>
    <property type="match status" value="1"/>
</dbReference>
<name>A0A1V6LY45_9BACT</name>
<dbReference type="PANTHER" id="PTHR41710:SF2">
    <property type="entry name" value="GLYCOSYL TRANSFERASE FAMILY 39_83 DOMAIN-CONTAINING PROTEIN"/>
    <property type="match status" value="1"/>
</dbReference>
<dbReference type="PROSITE" id="PS51820">
    <property type="entry name" value="PA14"/>
    <property type="match status" value="1"/>
</dbReference>
<dbReference type="InterPro" id="IPR011658">
    <property type="entry name" value="PA14_dom"/>
</dbReference>
<feature type="transmembrane region" description="Helical" evidence="1">
    <location>
        <begin position="134"/>
        <end position="153"/>
    </location>
</feature>
<gene>
    <name evidence="3" type="ORF">BIY37_10650</name>
</gene>
<feature type="transmembrane region" description="Helical" evidence="1">
    <location>
        <begin position="282"/>
        <end position="301"/>
    </location>
</feature>
<feature type="transmembrane region" description="Helical" evidence="1">
    <location>
        <begin position="308"/>
        <end position="326"/>
    </location>
</feature>
<dbReference type="Gene3D" id="3.90.182.10">
    <property type="entry name" value="Toxin - Anthrax Protective Antigen,domain 1"/>
    <property type="match status" value="1"/>
</dbReference>
<keyword evidence="4" id="KW-1185">Reference proteome</keyword>
<dbReference type="SUPFAM" id="SSF56988">
    <property type="entry name" value="Anthrax protective antigen"/>
    <property type="match status" value="1"/>
</dbReference>
<keyword evidence="1" id="KW-1133">Transmembrane helix</keyword>
<feature type="transmembrane region" description="Helical" evidence="1">
    <location>
        <begin position="332"/>
        <end position="353"/>
    </location>
</feature>
<sequence>MKEKRIQKITLLIAFFVPVFIASFLRFWDIGLRPFHSDEGVNSFFLLNLFDRNYYHYDPANYHGPFLYYIGLIPFYLFGISDFTFRLMPALFGVMIVALFFPLRRRLGTMGLLTTGLLVAISPANAFFSRDTIHEIYLVFFSLAVVVSFFLYTETKKSRYIYFAATSIAFVITIKETYILTFAVYALSLAFAYCYEMISLSKGVRFLYCKDTFTAFANHCKKNRYAVGISVGILILITFLFYSSFFTYYSGIKSILTTLKIWTKTGTHSGGHTKPFFYYFKLLYKFEFPTLALGIAGFYYSFRHGNKFTVFIAAWAILIYVTYSLIPYKTPWLILNILLPLSIMGGIFVNSIFGMMKEKWHYAIFYPLFIGIFGFSCYQSLMLNFNNYDDERYELVYVQTKRDIYNLLDRLKSLSNTCGQNMAINVVSREYWPLPWYLREYKNAKFWGGIIENPNAPVIIVDKTSETELKKKLKGNYKKERFALRPGVWLTAYIQQGLYETGFGKEITAKTNTPSLAKISEKELERGLIAKYYYNIECIGTPFSSRVEKDSVSFIYNDETKKPYRSPFGIEWEGYLSITQKGVYQFATRSDDGSVVYIDGNMVVDNDDIHATRYISGVIPLDEGFHPVRIKYFDGGGGAIMEFLWTPPGEKESLVPGQILFHKR</sequence>
<reference evidence="3 4" key="1">
    <citation type="journal article" date="2016" name="Genome Announc.">
        <title>Draft Genome Sequence of the Anaerobic Ammonium-Oxidizing Bacterium 'Candidatus Brocadia sp. 40'.</title>
        <authorList>
            <person name="Ali M."/>
            <person name="Haroon M.F."/>
            <person name="Narita Y."/>
            <person name="Zhang L."/>
            <person name="Rangel Shaw D."/>
            <person name="Okabe S."/>
            <person name="Saikaly P.E."/>
        </authorList>
    </citation>
    <scope>NUCLEOTIDE SEQUENCE [LARGE SCALE GENOMIC DNA]</scope>
    <source>
        <strain evidence="3 4">40</strain>
    </source>
</reference>
<keyword evidence="1" id="KW-0472">Membrane</keyword>
<dbReference type="InterPro" id="IPR037524">
    <property type="entry name" value="PA14/GLEYA"/>
</dbReference>
<dbReference type="InterPro" id="IPR019962">
    <property type="entry name" value="CHP03663"/>
</dbReference>
<dbReference type="Pfam" id="PF07691">
    <property type="entry name" value="PA14"/>
    <property type="match status" value="1"/>
</dbReference>
<organism evidence="3 4">
    <name type="scientific">Candidatus Brocadia sapporoensis</name>
    <dbReference type="NCBI Taxonomy" id="392547"/>
    <lineage>
        <taxon>Bacteria</taxon>
        <taxon>Pseudomonadati</taxon>
        <taxon>Planctomycetota</taxon>
        <taxon>Candidatus Brocadiia</taxon>
        <taxon>Candidatus Brocadiales</taxon>
        <taxon>Candidatus Brocadiaceae</taxon>
        <taxon>Candidatus Brocadia</taxon>
    </lineage>
</organism>
<feature type="transmembrane region" description="Helical" evidence="1">
    <location>
        <begin position="83"/>
        <end position="103"/>
    </location>
</feature>
<dbReference type="Pfam" id="PF13231">
    <property type="entry name" value="PMT_2"/>
    <property type="match status" value="1"/>
</dbReference>
<feature type="transmembrane region" description="Helical" evidence="1">
    <location>
        <begin position="110"/>
        <end position="128"/>
    </location>
</feature>
<accession>A0A1V6LY45</accession>
<evidence type="ECO:0000259" key="2">
    <source>
        <dbReference type="PROSITE" id="PS51820"/>
    </source>
</evidence>
<evidence type="ECO:0000256" key="1">
    <source>
        <dbReference type="SAM" id="Phobius"/>
    </source>
</evidence>
<dbReference type="AlphaFoldDB" id="A0A1V6LY45"/>
<feature type="transmembrane region" description="Helical" evidence="1">
    <location>
        <begin position="9"/>
        <end position="28"/>
    </location>
</feature>
<dbReference type="RefSeq" id="WP_070067795.1">
    <property type="nucleotide sequence ID" value="NZ_MJUW02000108.1"/>
</dbReference>
<dbReference type="Proteomes" id="UP000242219">
    <property type="component" value="Unassembled WGS sequence"/>
</dbReference>
<dbReference type="SMART" id="SM00758">
    <property type="entry name" value="PA14"/>
    <property type="match status" value="1"/>
</dbReference>
<feature type="transmembrane region" description="Helical" evidence="1">
    <location>
        <begin position="225"/>
        <end position="249"/>
    </location>
</feature>
<feature type="transmembrane region" description="Helical" evidence="1">
    <location>
        <begin position="360"/>
        <end position="381"/>
    </location>
</feature>
<keyword evidence="1" id="KW-0812">Transmembrane</keyword>
<evidence type="ECO:0000313" key="4">
    <source>
        <dbReference type="Proteomes" id="UP000242219"/>
    </source>
</evidence>
<feature type="domain" description="PA14" evidence="2">
    <location>
        <begin position="523"/>
        <end position="659"/>
    </location>
</feature>
<evidence type="ECO:0000313" key="3">
    <source>
        <dbReference type="EMBL" id="OQD45051.1"/>
    </source>
</evidence>
<dbReference type="NCBIfam" id="TIGR03663">
    <property type="entry name" value="flippase activity-associated protein Agl23"/>
    <property type="match status" value="1"/>
</dbReference>
<comment type="caution">
    <text evidence="3">The sequence shown here is derived from an EMBL/GenBank/DDBJ whole genome shotgun (WGS) entry which is preliminary data.</text>
</comment>
<proteinExistence type="predicted"/>
<protein>
    <recommendedName>
        <fullName evidence="2">PA14 domain-containing protein</fullName>
    </recommendedName>
</protein>